<feature type="transmembrane region" description="Helical" evidence="9">
    <location>
        <begin position="224"/>
        <end position="247"/>
    </location>
</feature>
<keyword evidence="3" id="KW-1003">Cell membrane</keyword>
<dbReference type="PANTHER" id="PTHR42718">
    <property type="entry name" value="MAJOR FACILITATOR SUPERFAMILY MULTIDRUG TRANSPORTER MFSC"/>
    <property type="match status" value="1"/>
</dbReference>
<dbReference type="SUPFAM" id="SSF103473">
    <property type="entry name" value="MFS general substrate transporter"/>
    <property type="match status" value="1"/>
</dbReference>
<feature type="transmembrane region" description="Helical" evidence="9">
    <location>
        <begin position="434"/>
        <end position="456"/>
    </location>
</feature>
<evidence type="ECO:0000256" key="7">
    <source>
        <dbReference type="ARBA" id="ARBA00023251"/>
    </source>
</evidence>
<feature type="transmembrane region" description="Helical" evidence="9">
    <location>
        <begin position="267"/>
        <end position="288"/>
    </location>
</feature>
<name>A0ABW8LT43_9ACTN</name>
<feature type="compositionally biased region" description="Low complexity" evidence="8">
    <location>
        <begin position="466"/>
        <end position="476"/>
    </location>
</feature>
<feature type="region of interest" description="Disordered" evidence="8">
    <location>
        <begin position="466"/>
        <end position="500"/>
    </location>
</feature>
<accession>A0ABW8LT43</accession>
<feature type="transmembrane region" description="Helical" evidence="9">
    <location>
        <begin position="405"/>
        <end position="422"/>
    </location>
</feature>
<evidence type="ECO:0000259" key="10">
    <source>
        <dbReference type="PROSITE" id="PS50850"/>
    </source>
</evidence>
<evidence type="ECO:0000256" key="2">
    <source>
        <dbReference type="ARBA" id="ARBA00022448"/>
    </source>
</evidence>
<dbReference type="Pfam" id="PF07690">
    <property type="entry name" value="MFS_1"/>
    <property type="match status" value="1"/>
</dbReference>
<comment type="subcellular location">
    <subcellularLocation>
        <location evidence="1">Cell membrane</location>
        <topology evidence="1">Multi-pass membrane protein</topology>
    </subcellularLocation>
</comment>
<keyword evidence="4 9" id="KW-0812">Transmembrane</keyword>
<evidence type="ECO:0000256" key="8">
    <source>
        <dbReference type="SAM" id="MobiDB-lite"/>
    </source>
</evidence>
<evidence type="ECO:0000313" key="12">
    <source>
        <dbReference type="Proteomes" id="UP001620295"/>
    </source>
</evidence>
<keyword evidence="2" id="KW-0813">Transport</keyword>
<dbReference type="PANTHER" id="PTHR42718:SF46">
    <property type="entry name" value="BLR6921 PROTEIN"/>
    <property type="match status" value="1"/>
</dbReference>
<feature type="transmembrane region" description="Helical" evidence="9">
    <location>
        <begin position="164"/>
        <end position="186"/>
    </location>
</feature>
<dbReference type="InterPro" id="IPR020846">
    <property type="entry name" value="MFS_dom"/>
</dbReference>
<feature type="transmembrane region" description="Helical" evidence="9">
    <location>
        <begin position="294"/>
        <end position="320"/>
    </location>
</feature>
<evidence type="ECO:0000256" key="6">
    <source>
        <dbReference type="ARBA" id="ARBA00023136"/>
    </source>
</evidence>
<dbReference type="Proteomes" id="UP001620295">
    <property type="component" value="Unassembled WGS sequence"/>
</dbReference>
<feature type="transmembrane region" description="Helical" evidence="9">
    <location>
        <begin position="102"/>
        <end position="127"/>
    </location>
</feature>
<proteinExistence type="predicted"/>
<dbReference type="Gene3D" id="1.20.1720.10">
    <property type="entry name" value="Multidrug resistance protein D"/>
    <property type="match status" value="1"/>
</dbReference>
<dbReference type="EMBL" id="JBJDQH010000010">
    <property type="protein sequence ID" value="MFK4269074.1"/>
    <property type="molecule type" value="Genomic_DNA"/>
</dbReference>
<feature type="transmembrane region" description="Helical" evidence="9">
    <location>
        <begin position="47"/>
        <end position="64"/>
    </location>
</feature>
<gene>
    <name evidence="11" type="ORF">ACI2L5_29655</name>
</gene>
<keyword evidence="6 9" id="KW-0472">Membrane</keyword>
<dbReference type="InterPro" id="IPR011701">
    <property type="entry name" value="MFS"/>
</dbReference>
<reference evidence="11 12" key="1">
    <citation type="submission" date="2024-11" db="EMBL/GenBank/DDBJ databases">
        <title>The Natural Products Discovery Center: Release of the First 8490 Sequenced Strains for Exploring Actinobacteria Biosynthetic Diversity.</title>
        <authorList>
            <person name="Kalkreuter E."/>
            <person name="Kautsar S.A."/>
            <person name="Yang D."/>
            <person name="Bader C.D."/>
            <person name="Teijaro C.N."/>
            <person name="Fluegel L."/>
            <person name="Davis C.M."/>
            <person name="Simpson J.R."/>
            <person name="Lauterbach L."/>
            <person name="Steele A.D."/>
            <person name="Gui C."/>
            <person name="Meng S."/>
            <person name="Li G."/>
            <person name="Viehrig K."/>
            <person name="Ye F."/>
            <person name="Su P."/>
            <person name="Kiefer A.F."/>
            <person name="Nichols A."/>
            <person name="Cepeda A.J."/>
            <person name="Yan W."/>
            <person name="Fan B."/>
            <person name="Jiang Y."/>
            <person name="Adhikari A."/>
            <person name="Zheng C.-J."/>
            <person name="Schuster L."/>
            <person name="Cowan T.M."/>
            <person name="Smanski M.J."/>
            <person name="Chevrette M.G."/>
            <person name="De Carvalho L.P.S."/>
            <person name="Shen B."/>
        </authorList>
    </citation>
    <scope>NUCLEOTIDE SEQUENCE [LARGE SCALE GENOMIC DNA]</scope>
    <source>
        <strain evidence="11 12">NPDC020863</strain>
    </source>
</reference>
<dbReference type="RefSeq" id="WP_404747520.1">
    <property type="nucleotide sequence ID" value="NZ_JBJDQH010000010.1"/>
</dbReference>
<comment type="caution">
    <text evidence="11">The sequence shown here is derived from an EMBL/GenBank/DDBJ whole genome shotgun (WGS) entry which is preliminary data.</text>
</comment>
<dbReference type="PROSITE" id="PS50850">
    <property type="entry name" value="MFS"/>
    <property type="match status" value="1"/>
</dbReference>
<keyword evidence="5 9" id="KW-1133">Transmembrane helix</keyword>
<keyword evidence="12" id="KW-1185">Reference proteome</keyword>
<feature type="transmembrane region" description="Helical" evidence="9">
    <location>
        <begin position="332"/>
        <end position="353"/>
    </location>
</feature>
<feature type="transmembrane region" description="Helical" evidence="9">
    <location>
        <begin position="365"/>
        <end position="384"/>
    </location>
</feature>
<dbReference type="Gene3D" id="1.20.1250.20">
    <property type="entry name" value="MFS general substrate transporter like domains"/>
    <property type="match status" value="1"/>
</dbReference>
<feature type="transmembrane region" description="Helical" evidence="9">
    <location>
        <begin position="76"/>
        <end position="96"/>
    </location>
</feature>
<sequence>MNDRAGHARLVLAVALTVQFVVALDMSVVNVALPDMREDLGFGPDALLWVVNAYALAFGGLLMLGGRLADIVGRRATLMGGLALFGAASLGGGLVGSPGGLIAARAVQGVGAAALAPVAFTLITVAFPAGPARSRALGLWGMAAAAGGAVGVLVGGLLTEWAGWRSVLLINVPIVVLALVAARTAVEPERRGGPRPRLDVAGALLVTGGMTALVLALVRTQTYAWGSATTLGTLGAALVLLAAFVVVERRVERPLLRIGLLGRRPVLAGNLFVLLLFSGQFGAFYFASLYMQQILGYGSIATGAAFLPFCVGNVIGSLVATRAVARLGVRTLLVGGGLLGAAGMGWFGLAIGVDGGFADSVLGPSLVASVGVGLCVVPLGTAATTGVPAPEMGMASGLVNSSRQIGGSLGLAVLVTVAAHAAGGDDPRSLAGGYATAFGVSGALLAVAALSAALLLPGRVRGGEAAAGASAGASEAPDASGVPGGDGKVTAAPAGRTRRP</sequence>
<dbReference type="InterPro" id="IPR036259">
    <property type="entry name" value="MFS_trans_sf"/>
</dbReference>
<dbReference type="CDD" id="cd17321">
    <property type="entry name" value="MFS_MMR_MDR_like"/>
    <property type="match status" value="1"/>
</dbReference>
<organism evidence="11 12">
    <name type="scientific">Streptomyces milbemycinicus</name>
    <dbReference type="NCBI Taxonomy" id="476552"/>
    <lineage>
        <taxon>Bacteria</taxon>
        <taxon>Bacillati</taxon>
        <taxon>Actinomycetota</taxon>
        <taxon>Actinomycetes</taxon>
        <taxon>Kitasatosporales</taxon>
        <taxon>Streptomycetaceae</taxon>
        <taxon>Streptomyces</taxon>
    </lineage>
</organism>
<feature type="domain" description="Major facilitator superfamily (MFS) profile" evidence="10">
    <location>
        <begin position="11"/>
        <end position="460"/>
    </location>
</feature>
<dbReference type="PROSITE" id="PS00216">
    <property type="entry name" value="SUGAR_TRANSPORT_1"/>
    <property type="match status" value="1"/>
</dbReference>
<evidence type="ECO:0000256" key="5">
    <source>
        <dbReference type="ARBA" id="ARBA00022989"/>
    </source>
</evidence>
<evidence type="ECO:0000256" key="4">
    <source>
        <dbReference type="ARBA" id="ARBA00022692"/>
    </source>
</evidence>
<evidence type="ECO:0000313" key="11">
    <source>
        <dbReference type="EMBL" id="MFK4269074.1"/>
    </source>
</evidence>
<evidence type="ECO:0000256" key="3">
    <source>
        <dbReference type="ARBA" id="ARBA00022475"/>
    </source>
</evidence>
<dbReference type="InterPro" id="IPR005829">
    <property type="entry name" value="Sugar_transporter_CS"/>
</dbReference>
<evidence type="ECO:0000256" key="9">
    <source>
        <dbReference type="SAM" id="Phobius"/>
    </source>
</evidence>
<keyword evidence="7" id="KW-0046">Antibiotic resistance</keyword>
<protein>
    <submittedName>
        <fullName evidence="11">MFS transporter</fullName>
    </submittedName>
</protein>
<evidence type="ECO:0000256" key="1">
    <source>
        <dbReference type="ARBA" id="ARBA00004651"/>
    </source>
</evidence>
<feature type="transmembrane region" description="Helical" evidence="9">
    <location>
        <begin position="139"/>
        <end position="158"/>
    </location>
</feature>
<feature type="transmembrane region" description="Helical" evidence="9">
    <location>
        <begin position="198"/>
        <end position="218"/>
    </location>
</feature>